<accession>A0A5C5ZM57</accession>
<feature type="signal peptide" evidence="3">
    <location>
        <begin position="1"/>
        <end position="32"/>
    </location>
</feature>
<keyword evidence="2" id="KW-1133">Transmembrane helix</keyword>
<feature type="transmembrane region" description="Helical" evidence="2">
    <location>
        <begin position="255"/>
        <end position="277"/>
    </location>
</feature>
<sequence precursor="true">MMKNDPTPTAPRAALALLLLLAFVVAAPSTWAQETSGPAPTPPLDAAADEAPLQDPPAAQEPAPFEEPAVEEPLADDSAAQEPATQDPATQEPIAEEPATEQPAGEDTDAEEPEAEATSVATDDSATGETETDEAVINEEEADTDDDEQDEDEPDGPSFAERLPPFIAVLHPAAVHMPVALYVFGAMFVVIGWFAPSWGQQIPIASLHIGTLGAILAAASGWWIAEYSWGEEFILSDAEAWKSIDWDELITLHRWGGVVVAGLGVVVSFLSILAGATGSRRLAFVWKFGLLILAGLVGLVGHFGGELVHGEGFVEDALQMLLNP</sequence>
<evidence type="ECO:0000313" key="4">
    <source>
        <dbReference type="EMBL" id="TWT88298.1"/>
    </source>
</evidence>
<dbReference type="EMBL" id="SJPQ01000002">
    <property type="protein sequence ID" value="TWT88298.1"/>
    <property type="molecule type" value="Genomic_DNA"/>
</dbReference>
<dbReference type="Proteomes" id="UP000315440">
    <property type="component" value="Unassembled WGS sequence"/>
</dbReference>
<evidence type="ECO:0000256" key="1">
    <source>
        <dbReference type="SAM" id="MobiDB-lite"/>
    </source>
</evidence>
<feature type="compositionally biased region" description="Acidic residues" evidence="1">
    <location>
        <begin position="130"/>
        <end position="155"/>
    </location>
</feature>
<proteinExistence type="predicted"/>
<evidence type="ECO:0000313" key="5">
    <source>
        <dbReference type="Proteomes" id="UP000315440"/>
    </source>
</evidence>
<dbReference type="AlphaFoldDB" id="A0A5C5ZM57"/>
<feature type="chain" id="PRO_5023058237" evidence="3">
    <location>
        <begin position="33"/>
        <end position="324"/>
    </location>
</feature>
<organism evidence="4 5">
    <name type="scientific">Pseudobythopirellula maris</name>
    <dbReference type="NCBI Taxonomy" id="2527991"/>
    <lineage>
        <taxon>Bacteria</taxon>
        <taxon>Pseudomonadati</taxon>
        <taxon>Planctomycetota</taxon>
        <taxon>Planctomycetia</taxon>
        <taxon>Pirellulales</taxon>
        <taxon>Lacipirellulaceae</taxon>
        <taxon>Pseudobythopirellula</taxon>
    </lineage>
</organism>
<keyword evidence="2" id="KW-0472">Membrane</keyword>
<keyword evidence="3" id="KW-0732">Signal</keyword>
<feature type="transmembrane region" description="Helical" evidence="2">
    <location>
        <begin position="173"/>
        <end position="195"/>
    </location>
</feature>
<evidence type="ECO:0000256" key="3">
    <source>
        <dbReference type="SAM" id="SignalP"/>
    </source>
</evidence>
<feature type="compositionally biased region" description="Low complexity" evidence="1">
    <location>
        <begin position="44"/>
        <end position="67"/>
    </location>
</feature>
<feature type="compositionally biased region" description="Polar residues" evidence="1">
    <location>
        <begin position="119"/>
        <end position="129"/>
    </location>
</feature>
<feature type="region of interest" description="Disordered" evidence="1">
    <location>
        <begin position="31"/>
        <end position="160"/>
    </location>
</feature>
<protein>
    <submittedName>
        <fullName evidence="4">Uncharacterized protein</fullName>
    </submittedName>
</protein>
<gene>
    <name evidence="4" type="ORF">Mal64_17770</name>
</gene>
<name>A0A5C5ZM57_9BACT</name>
<feature type="transmembrane region" description="Helical" evidence="2">
    <location>
        <begin position="207"/>
        <end position="225"/>
    </location>
</feature>
<comment type="caution">
    <text evidence="4">The sequence shown here is derived from an EMBL/GenBank/DDBJ whole genome shotgun (WGS) entry which is preliminary data.</text>
</comment>
<reference evidence="4 5" key="1">
    <citation type="submission" date="2019-02" db="EMBL/GenBank/DDBJ databases">
        <title>Deep-cultivation of Planctomycetes and their phenomic and genomic characterization uncovers novel biology.</title>
        <authorList>
            <person name="Wiegand S."/>
            <person name="Jogler M."/>
            <person name="Boedeker C."/>
            <person name="Pinto D."/>
            <person name="Vollmers J."/>
            <person name="Rivas-Marin E."/>
            <person name="Kohn T."/>
            <person name="Peeters S.H."/>
            <person name="Heuer A."/>
            <person name="Rast P."/>
            <person name="Oberbeckmann S."/>
            <person name="Bunk B."/>
            <person name="Jeske O."/>
            <person name="Meyerdierks A."/>
            <person name="Storesund J.E."/>
            <person name="Kallscheuer N."/>
            <person name="Luecker S."/>
            <person name="Lage O.M."/>
            <person name="Pohl T."/>
            <person name="Merkel B.J."/>
            <person name="Hornburger P."/>
            <person name="Mueller R.-W."/>
            <person name="Bruemmer F."/>
            <person name="Labrenz M."/>
            <person name="Spormann A.M."/>
            <person name="Op Den Camp H."/>
            <person name="Overmann J."/>
            <person name="Amann R."/>
            <person name="Jetten M.S.M."/>
            <person name="Mascher T."/>
            <person name="Medema M.H."/>
            <person name="Devos D.P."/>
            <person name="Kaster A.-K."/>
            <person name="Ovreas L."/>
            <person name="Rohde M."/>
            <person name="Galperin M.Y."/>
            <person name="Jogler C."/>
        </authorList>
    </citation>
    <scope>NUCLEOTIDE SEQUENCE [LARGE SCALE GENOMIC DNA]</scope>
    <source>
        <strain evidence="4 5">Mal64</strain>
    </source>
</reference>
<keyword evidence="2" id="KW-0812">Transmembrane</keyword>
<evidence type="ECO:0000256" key="2">
    <source>
        <dbReference type="SAM" id="Phobius"/>
    </source>
</evidence>
<feature type="compositionally biased region" description="Acidic residues" evidence="1">
    <location>
        <begin position="94"/>
        <end position="115"/>
    </location>
</feature>
<feature type="transmembrane region" description="Helical" evidence="2">
    <location>
        <begin position="284"/>
        <end position="304"/>
    </location>
</feature>
<keyword evidence="5" id="KW-1185">Reference proteome</keyword>